<dbReference type="SUPFAM" id="SSF53098">
    <property type="entry name" value="Ribonuclease H-like"/>
    <property type="match status" value="1"/>
</dbReference>
<protein>
    <submittedName>
        <fullName evidence="2">Transposase DDE domain-containing protein</fullName>
    </submittedName>
</protein>
<dbReference type="Pfam" id="PF01609">
    <property type="entry name" value="DDE_Tnp_1"/>
    <property type="match status" value="1"/>
</dbReference>
<accession>A0A450VJP6</accession>
<dbReference type="GO" id="GO:0006313">
    <property type="term" value="P:DNA transposition"/>
    <property type="evidence" value="ECO:0007669"/>
    <property type="project" value="InterPro"/>
</dbReference>
<sequence>MTNIGILHEPGHEEPWIIAMDCRPTRATVLDYSARWCIEPMFSDFKSNGFGLEDTRIRDPNRLDKLILIMALAIYWCVSVEREDAFNNRTPLQKKP</sequence>
<evidence type="ECO:0000259" key="1">
    <source>
        <dbReference type="Pfam" id="PF01609"/>
    </source>
</evidence>
<feature type="domain" description="Transposase IS4-like" evidence="1">
    <location>
        <begin position="27"/>
        <end position="75"/>
    </location>
</feature>
<reference evidence="2" key="1">
    <citation type="submission" date="2019-02" db="EMBL/GenBank/DDBJ databases">
        <authorList>
            <person name="Gruber-Vodicka R. H."/>
            <person name="Seah K. B. B."/>
        </authorList>
    </citation>
    <scope>NUCLEOTIDE SEQUENCE</scope>
    <source>
        <strain evidence="4">BECK_SA2B12</strain>
        <strain evidence="3">BECK_SA2B15</strain>
        <strain evidence="2">BECK_SA2B20</strain>
    </source>
</reference>
<proteinExistence type="predicted"/>
<dbReference type="GO" id="GO:0003677">
    <property type="term" value="F:DNA binding"/>
    <property type="evidence" value="ECO:0007669"/>
    <property type="project" value="InterPro"/>
</dbReference>
<dbReference type="EMBL" id="CAADFG010000527">
    <property type="protein sequence ID" value="VFK05288.1"/>
    <property type="molecule type" value="Genomic_DNA"/>
</dbReference>
<evidence type="ECO:0000313" key="4">
    <source>
        <dbReference type="EMBL" id="VFK08652.1"/>
    </source>
</evidence>
<dbReference type="EMBL" id="CAADFI010000524">
    <property type="protein sequence ID" value="VFK05044.1"/>
    <property type="molecule type" value="Genomic_DNA"/>
</dbReference>
<gene>
    <name evidence="3" type="ORF">BECKH772A_GA0070896_105271</name>
    <name evidence="2" type="ORF">BECKH772B_GA0070898_105241</name>
    <name evidence="4" type="ORF">BECKH772C_GA0070978_105341</name>
</gene>
<name>A0A450VJP6_9GAMM</name>
<dbReference type="InterPro" id="IPR012337">
    <property type="entry name" value="RNaseH-like_sf"/>
</dbReference>
<dbReference type="EMBL" id="CAADFJ010000534">
    <property type="protein sequence ID" value="VFK08652.1"/>
    <property type="molecule type" value="Genomic_DNA"/>
</dbReference>
<evidence type="ECO:0000313" key="2">
    <source>
        <dbReference type="EMBL" id="VFK05044.1"/>
    </source>
</evidence>
<organism evidence="2">
    <name type="scientific">Candidatus Kentrum eta</name>
    <dbReference type="NCBI Taxonomy" id="2126337"/>
    <lineage>
        <taxon>Bacteria</taxon>
        <taxon>Pseudomonadati</taxon>
        <taxon>Pseudomonadota</taxon>
        <taxon>Gammaproteobacteria</taxon>
        <taxon>Candidatus Kentrum</taxon>
    </lineage>
</organism>
<evidence type="ECO:0000313" key="3">
    <source>
        <dbReference type="EMBL" id="VFK05288.1"/>
    </source>
</evidence>
<dbReference type="AlphaFoldDB" id="A0A450VJP6"/>
<dbReference type="InterPro" id="IPR002559">
    <property type="entry name" value="Transposase_11"/>
</dbReference>
<dbReference type="GO" id="GO:0004803">
    <property type="term" value="F:transposase activity"/>
    <property type="evidence" value="ECO:0007669"/>
    <property type="project" value="InterPro"/>
</dbReference>